<feature type="transmembrane region" description="Helical" evidence="1">
    <location>
        <begin position="21"/>
        <end position="43"/>
    </location>
</feature>
<evidence type="ECO:0000256" key="1">
    <source>
        <dbReference type="SAM" id="Phobius"/>
    </source>
</evidence>
<name>A0A1E7Z5F5_9ALTE</name>
<dbReference type="OrthoDB" id="6385231at2"/>
<dbReference type="RefSeq" id="WP_070127635.1">
    <property type="nucleotide sequence ID" value="NZ_MDHN01000043.1"/>
</dbReference>
<gene>
    <name evidence="2" type="ORF">BFC18_00675</name>
</gene>
<reference evidence="2 3" key="1">
    <citation type="submission" date="2016-08" db="EMBL/GenBank/DDBJ databases">
        <authorList>
            <person name="Seilhamer J.J."/>
        </authorList>
    </citation>
    <scope>NUCLEOTIDE SEQUENCE [LARGE SCALE GENOMIC DNA]</scope>
    <source>
        <strain evidence="2 3">KCTC 42603</strain>
    </source>
</reference>
<feature type="transmembrane region" description="Helical" evidence="1">
    <location>
        <begin position="63"/>
        <end position="83"/>
    </location>
</feature>
<keyword evidence="1" id="KW-1133">Transmembrane helix</keyword>
<sequence>MPLRSESQLETALQRRKRHQHITSWVMVFSVLLLIGVFTYTALNFDALYDPYRSVYPRLSTVFSPLNMVVITVLASLNGFSIYKLRHAKAQLALSAYMLVADMKANNESHPAFLNDFLKAAGLPLNYSLSMVKKMNMRHFMSSSGAITRAIRRHEKEWIALSKQA</sequence>
<evidence type="ECO:0000313" key="3">
    <source>
        <dbReference type="Proteomes" id="UP000175691"/>
    </source>
</evidence>
<proteinExistence type="predicted"/>
<evidence type="ECO:0000313" key="2">
    <source>
        <dbReference type="EMBL" id="OFC68783.1"/>
    </source>
</evidence>
<organism evidence="2 3">
    <name type="scientific">Alteromonas confluentis</name>
    <dbReference type="NCBI Taxonomy" id="1656094"/>
    <lineage>
        <taxon>Bacteria</taxon>
        <taxon>Pseudomonadati</taxon>
        <taxon>Pseudomonadota</taxon>
        <taxon>Gammaproteobacteria</taxon>
        <taxon>Alteromonadales</taxon>
        <taxon>Alteromonadaceae</taxon>
        <taxon>Alteromonas/Salinimonas group</taxon>
        <taxon>Alteromonas</taxon>
    </lineage>
</organism>
<comment type="caution">
    <text evidence="2">The sequence shown here is derived from an EMBL/GenBank/DDBJ whole genome shotgun (WGS) entry which is preliminary data.</text>
</comment>
<dbReference type="STRING" id="1656094.BFC18_00675"/>
<keyword evidence="3" id="KW-1185">Reference proteome</keyword>
<dbReference type="EMBL" id="MDHN01000043">
    <property type="protein sequence ID" value="OFC68783.1"/>
    <property type="molecule type" value="Genomic_DNA"/>
</dbReference>
<keyword evidence="1" id="KW-0812">Transmembrane</keyword>
<keyword evidence="1" id="KW-0472">Membrane</keyword>
<dbReference type="Proteomes" id="UP000175691">
    <property type="component" value="Unassembled WGS sequence"/>
</dbReference>
<accession>A0A1E7Z5F5</accession>
<dbReference type="AlphaFoldDB" id="A0A1E7Z5F5"/>
<protein>
    <submittedName>
        <fullName evidence="2">Uncharacterized protein</fullName>
    </submittedName>
</protein>